<sequence>MRGTSMARKVSDATAPPEGARVEAKTRRRGISDQGALVTALESHTRALHRISDVLEKANFDTLLKKIPPPLDNAGILRVLATFFHRPDLKTGMAFNLISQGAPLSLIANVFNNIKEFNDRGLAIQSNDIDDINTVGELVGRIKGKLDEARGKL</sequence>
<evidence type="ECO:0000256" key="1">
    <source>
        <dbReference type="SAM" id="MobiDB-lite"/>
    </source>
</evidence>
<gene>
    <name evidence="2" type="ORF">SAMN02927914_02224</name>
</gene>
<name>A0A1G5XGD0_9HYPH</name>
<proteinExistence type="predicted"/>
<evidence type="ECO:0000313" key="3">
    <source>
        <dbReference type="Proteomes" id="UP000198588"/>
    </source>
</evidence>
<dbReference type="Proteomes" id="UP000198588">
    <property type="component" value="Unassembled WGS sequence"/>
</dbReference>
<organism evidence="2 3">
    <name type="scientific">Mesorhizobium qingshengii</name>
    <dbReference type="NCBI Taxonomy" id="1165689"/>
    <lineage>
        <taxon>Bacteria</taxon>
        <taxon>Pseudomonadati</taxon>
        <taxon>Pseudomonadota</taxon>
        <taxon>Alphaproteobacteria</taxon>
        <taxon>Hyphomicrobiales</taxon>
        <taxon>Phyllobacteriaceae</taxon>
        <taxon>Mesorhizobium</taxon>
    </lineage>
</organism>
<dbReference type="EMBL" id="FMXM01000006">
    <property type="protein sequence ID" value="SDA69508.1"/>
    <property type="molecule type" value="Genomic_DNA"/>
</dbReference>
<accession>A0A1G5XGD0</accession>
<protein>
    <submittedName>
        <fullName evidence="2">Uncharacterized protein</fullName>
    </submittedName>
</protein>
<dbReference type="STRING" id="1165689.SAMN02927914_02224"/>
<dbReference type="AlphaFoldDB" id="A0A1G5XGD0"/>
<evidence type="ECO:0000313" key="2">
    <source>
        <dbReference type="EMBL" id="SDA69508.1"/>
    </source>
</evidence>
<reference evidence="2 3" key="1">
    <citation type="submission" date="2016-10" db="EMBL/GenBank/DDBJ databases">
        <authorList>
            <person name="de Groot N.N."/>
        </authorList>
    </citation>
    <scope>NUCLEOTIDE SEQUENCE [LARGE SCALE GENOMIC DNA]</scope>
    <source>
        <strain evidence="2 3">CGMCC 1.12097</strain>
    </source>
</reference>
<feature type="region of interest" description="Disordered" evidence="1">
    <location>
        <begin position="1"/>
        <end position="28"/>
    </location>
</feature>